<feature type="signal peptide" evidence="1">
    <location>
        <begin position="1"/>
        <end position="20"/>
    </location>
</feature>
<evidence type="ECO:0000313" key="2">
    <source>
        <dbReference type="EMBL" id="THH35570.1"/>
    </source>
</evidence>
<sequence length="108" mass="12153">MRARLATVSMTLLLLGCAEMNPGPPPVDTARFGRVIGDLQLAEALVAEVPVLVRDSMQAVYYDSVLADHGFTRREFDSIMWIIRQEPAWIDSVYTRAGEIVSREMIER</sequence>
<dbReference type="OrthoDB" id="1495020at2"/>
<evidence type="ECO:0000256" key="1">
    <source>
        <dbReference type="SAM" id="SignalP"/>
    </source>
</evidence>
<feature type="chain" id="PRO_5020277831" description="DUF4296 domain-containing protein" evidence="1">
    <location>
        <begin position="21"/>
        <end position="108"/>
    </location>
</feature>
<dbReference type="Proteomes" id="UP000308528">
    <property type="component" value="Unassembled WGS sequence"/>
</dbReference>
<evidence type="ECO:0000313" key="3">
    <source>
        <dbReference type="Proteomes" id="UP000308528"/>
    </source>
</evidence>
<evidence type="ECO:0008006" key="4">
    <source>
        <dbReference type="Google" id="ProtNLM"/>
    </source>
</evidence>
<accession>A0A4S4NHJ5</accession>
<dbReference type="EMBL" id="SRSF01000011">
    <property type="protein sequence ID" value="THH35570.1"/>
    <property type="molecule type" value="Genomic_DNA"/>
</dbReference>
<dbReference type="PROSITE" id="PS51257">
    <property type="entry name" value="PROKAR_LIPOPROTEIN"/>
    <property type="match status" value="1"/>
</dbReference>
<comment type="caution">
    <text evidence="2">The sequence shown here is derived from an EMBL/GenBank/DDBJ whole genome shotgun (WGS) entry which is preliminary data.</text>
</comment>
<reference evidence="2 3" key="1">
    <citation type="submission" date="2019-04" db="EMBL/GenBank/DDBJ databases">
        <title>Lewinella litorea sp. nov., isolated from a marine sand.</title>
        <authorList>
            <person name="Yoon J.-H."/>
        </authorList>
    </citation>
    <scope>NUCLEOTIDE SEQUENCE [LARGE SCALE GENOMIC DNA]</scope>
    <source>
        <strain evidence="2 3">HSMS-39</strain>
    </source>
</reference>
<keyword evidence="1" id="KW-0732">Signal</keyword>
<dbReference type="AlphaFoldDB" id="A0A4S4NHJ5"/>
<dbReference type="RefSeq" id="WP_136460368.1">
    <property type="nucleotide sequence ID" value="NZ_SRSF01000011.1"/>
</dbReference>
<gene>
    <name evidence="2" type="ORF">E4021_15890</name>
</gene>
<proteinExistence type="predicted"/>
<protein>
    <recommendedName>
        <fullName evidence="4">DUF4296 domain-containing protein</fullName>
    </recommendedName>
</protein>
<keyword evidence="3" id="KW-1185">Reference proteome</keyword>
<name>A0A4S4NHJ5_9BACT</name>
<organism evidence="2 3">
    <name type="scientific">Neolewinella litorea</name>
    <dbReference type="NCBI Taxonomy" id="2562452"/>
    <lineage>
        <taxon>Bacteria</taxon>
        <taxon>Pseudomonadati</taxon>
        <taxon>Bacteroidota</taxon>
        <taxon>Saprospiria</taxon>
        <taxon>Saprospirales</taxon>
        <taxon>Lewinellaceae</taxon>
        <taxon>Neolewinella</taxon>
    </lineage>
</organism>